<reference evidence="6" key="1">
    <citation type="journal article" date="2023" name="Plant Biotechnol. J.">
        <title>Chromosome-level wild Hevea brasiliensis genome provides new tools for genomic-assisted breeding and valuable loci to elevate rubber yield.</title>
        <authorList>
            <person name="Cheng H."/>
            <person name="Song X."/>
            <person name="Hu Y."/>
            <person name="Wu T."/>
            <person name="Yang Q."/>
            <person name="An Z."/>
            <person name="Feng S."/>
            <person name="Deng Z."/>
            <person name="Wu W."/>
            <person name="Zeng X."/>
            <person name="Tu M."/>
            <person name="Wang X."/>
            <person name="Huang H."/>
        </authorList>
    </citation>
    <scope>NUCLEOTIDE SEQUENCE</scope>
    <source>
        <strain evidence="6">MT/VB/25A 57/8</strain>
    </source>
</reference>
<gene>
    <name evidence="6" type="ORF">P3X46_008292</name>
</gene>
<dbReference type="Proteomes" id="UP001174677">
    <property type="component" value="Chromosome 5"/>
</dbReference>
<name>A0ABQ9MKS8_HEVBR</name>
<protein>
    <recommendedName>
        <fullName evidence="5">Bulb-type lectin domain-containing protein</fullName>
    </recommendedName>
</protein>
<evidence type="ECO:0000256" key="1">
    <source>
        <dbReference type="ARBA" id="ARBA00022729"/>
    </source>
</evidence>
<dbReference type="PANTHER" id="PTHR32444">
    <property type="entry name" value="BULB-TYPE LECTIN DOMAIN-CONTAINING PROTEIN"/>
    <property type="match status" value="1"/>
</dbReference>
<dbReference type="InterPro" id="IPR001480">
    <property type="entry name" value="Bulb-type_lectin_dom"/>
</dbReference>
<proteinExistence type="predicted"/>
<feature type="domain" description="Bulb-type lectin" evidence="5">
    <location>
        <begin position="67"/>
        <end position="156"/>
    </location>
</feature>
<keyword evidence="1 4" id="KW-0732">Signal</keyword>
<organism evidence="6 7">
    <name type="scientific">Hevea brasiliensis</name>
    <name type="common">Para rubber tree</name>
    <name type="synonym">Siphonia brasiliensis</name>
    <dbReference type="NCBI Taxonomy" id="3981"/>
    <lineage>
        <taxon>Eukaryota</taxon>
        <taxon>Viridiplantae</taxon>
        <taxon>Streptophyta</taxon>
        <taxon>Embryophyta</taxon>
        <taxon>Tracheophyta</taxon>
        <taxon>Spermatophyta</taxon>
        <taxon>Magnoliopsida</taxon>
        <taxon>eudicotyledons</taxon>
        <taxon>Gunneridae</taxon>
        <taxon>Pentapetalae</taxon>
        <taxon>rosids</taxon>
        <taxon>fabids</taxon>
        <taxon>Malpighiales</taxon>
        <taxon>Euphorbiaceae</taxon>
        <taxon>Crotonoideae</taxon>
        <taxon>Micrandreae</taxon>
        <taxon>Hevea</taxon>
    </lineage>
</organism>
<accession>A0ABQ9MKS8</accession>
<evidence type="ECO:0000256" key="3">
    <source>
        <dbReference type="ARBA" id="ARBA00023180"/>
    </source>
</evidence>
<dbReference type="Pfam" id="PF01453">
    <property type="entry name" value="B_lectin"/>
    <property type="match status" value="1"/>
</dbReference>
<sequence>MACTSFILLITIPYLFSLNCISYAETDTLEQGWLLQDWEHLISASGVIRLGFFNPNQTYSVELGPSEDPVPDSCGALTIDGDGKLKITYQGGLPIFINPDMAAKNLGNIVIRQVNSSGIAGTILWQSFDYPHNMLLPGMKLGMNLKTGHNWSLTSWLSEKVPDPGAFKLGLDPSGANELSSGVWQNGSFQSAPRLTRRNDAYNFRFVANKDEKYFLYSKKTKSVLFTIDGRIGYETTGPCKHNSKNPIAVCLTERPTKCRNGSGVFMPKRGLINYNWYTWYYDSDVNSAISDYHAKCWKNCTCIAYKSISDDGTGCKFWSKGSKFILDDNLNFIYLLKHENSEDNRV</sequence>
<feature type="chain" id="PRO_5045907550" description="Bulb-type lectin domain-containing protein" evidence="4">
    <location>
        <begin position="18"/>
        <end position="347"/>
    </location>
</feature>
<keyword evidence="7" id="KW-1185">Reference proteome</keyword>
<dbReference type="EMBL" id="JARPOI010000005">
    <property type="protein sequence ID" value="KAJ9179983.1"/>
    <property type="molecule type" value="Genomic_DNA"/>
</dbReference>
<evidence type="ECO:0000313" key="6">
    <source>
        <dbReference type="EMBL" id="KAJ9179983.1"/>
    </source>
</evidence>
<comment type="caution">
    <text evidence="6">The sequence shown here is derived from an EMBL/GenBank/DDBJ whole genome shotgun (WGS) entry which is preliminary data.</text>
</comment>
<evidence type="ECO:0000256" key="4">
    <source>
        <dbReference type="SAM" id="SignalP"/>
    </source>
</evidence>
<keyword evidence="2" id="KW-1015">Disulfide bond</keyword>
<evidence type="ECO:0000259" key="5">
    <source>
        <dbReference type="Pfam" id="PF01453"/>
    </source>
</evidence>
<dbReference type="PANTHER" id="PTHR32444:SF128">
    <property type="entry name" value="CURCULIN-LIKE (MANNOSE-BINDING) LECTIN FAMILY PROTEIN"/>
    <property type="match status" value="1"/>
</dbReference>
<evidence type="ECO:0000313" key="7">
    <source>
        <dbReference type="Proteomes" id="UP001174677"/>
    </source>
</evidence>
<feature type="signal peptide" evidence="4">
    <location>
        <begin position="1"/>
        <end position="17"/>
    </location>
</feature>
<keyword evidence="3" id="KW-0325">Glycoprotein</keyword>
<dbReference type="InterPro" id="IPR036426">
    <property type="entry name" value="Bulb-type_lectin_dom_sf"/>
</dbReference>
<evidence type="ECO:0000256" key="2">
    <source>
        <dbReference type="ARBA" id="ARBA00023157"/>
    </source>
</evidence>
<dbReference type="SUPFAM" id="SSF51110">
    <property type="entry name" value="alpha-D-mannose-specific plant lectins"/>
    <property type="match status" value="1"/>
</dbReference>